<evidence type="ECO:0000313" key="2">
    <source>
        <dbReference type="Proteomes" id="UP001141327"/>
    </source>
</evidence>
<organism evidence="1 2">
    <name type="scientific">Paratrimastix pyriformis</name>
    <dbReference type="NCBI Taxonomy" id="342808"/>
    <lineage>
        <taxon>Eukaryota</taxon>
        <taxon>Metamonada</taxon>
        <taxon>Preaxostyla</taxon>
        <taxon>Paratrimastigidae</taxon>
        <taxon>Paratrimastix</taxon>
    </lineage>
</organism>
<dbReference type="Proteomes" id="UP001141327">
    <property type="component" value="Unassembled WGS sequence"/>
</dbReference>
<dbReference type="EMBL" id="JAPMOS010000040">
    <property type="protein sequence ID" value="KAJ4457754.1"/>
    <property type="molecule type" value="Genomic_DNA"/>
</dbReference>
<gene>
    <name evidence="1" type="ORF">PAPYR_6683</name>
</gene>
<proteinExistence type="predicted"/>
<reference evidence="1" key="1">
    <citation type="journal article" date="2022" name="bioRxiv">
        <title>Genomics of Preaxostyla Flagellates Illuminates Evolutionary Transitions and the Path Towards Mitochondrial Loss.</title>
        <authorList>
            <person name="Novak L.V.F."/>
            <person name="Treitli S.C."/>
            <person name="Pyrih J."/>
            <person name="Halakuc P."/>
            <person name="Pipaliya S.V."/>
            <person name="Vacek V."/>
            <person name="Brzon O."/>
            <person name="Soukal P."/>
            <person name="Eme L."/>
            <person name="Dacks J.B."/>
            <person name="Karnkowska A."/>
            <person name="Elias M."/>
            <person name="Hampl V."/>
        </authorList>
    </citation>
    <scope>NUCLEOTIDE SEQUENCE</scope>
    <source>
        <strain evidence="1">RCP-MX</strain>
    </source>
</reference>
<name>A0ABQ8UES5_9EUKA</name>
<sequence>MVYGLKDIGCHYSPGQTIQLRCPATVGASRMGAADHPMATLLGFMLYKILQLPPPSAPLLVEAGLTNFVTIRARQSHGLSHHACND</sequence>
<accession>A0ABQ8UES5</accession>
<protein>
    <submittedName>
        <fullName evidence="1">Uncharacterized protein</fullName>
    </submittedName>
</protein>
<comment type="caution">
    <text evidence="1">The sequence shown here is derived from an EMBL/GenBank/DDBJ whole genome shotgun (WGS) entry which is preliminary data.</text>
</comment>
<keyword evidence="2" id="KW-1185">Reference proteome</keyword>
<evidence type="ECO:0000313" key="1">
    <source>
        <dbReference type="EMBL" id="KAJ4457754.1"/>
    </source>
</evidence>